<organism evidence="2 3">
    <name type="scientific">Panagrellus redivivus</name>
    <name type="common">Microworm</name>
    <dbReference type="NCBI Taxonomy" id="6233"/>
    <lineage>
        <taxon>Eukaryota</taxon>
        <taxon>Metazoa</taxon>
        <taxon>Ecdysozoa</taxon>
        <taxon>Nematoda</taxon>
        <taxon>Chromadorea</taxon>
        <taxon>Rhabditida</taxon>
        <taxon>Tylenchina</taxon>
        <taxon>Panagrolaimomorpha</taxon>
        <taxon>Panagrolaimoidea</taxon>
        <taxon>Panagrolaimidae</taxon>
        <taxon>Panagrellus</taxon>
    </lineage>
</organism>
<dbReference type="AlphaFoldDB" id="A0A7E4WBV2"/>
<evidence type="ECO:0000256" key="1">
    <source>
        <dbReference type="SAM" id="MobiDB-lite"/>
    </source>
</evidence>
<dbReference type="WBParaSite" id="Pan_g937.t1">
    <property type="protein sequence ID" value="Pan_g937.t1"/>
    <property type="gene ID" value="Pan_g937"/>
</dbReference>
<evidence type="ECO:0000313" key="3">
    <source>
        <dbReference type="WBParaSite" id="Pan_g937.t1"/>
    </source>
</evidence>
<feature type="region of interest" description="Disordered" evidence="1">
    <location>
        <begin position="145"/>
        <end position="176"/>
    </location>
</feature>
<dbReference type="Proteomes" id="UP000492821">
    <property type="component" value="Unassembled WGS sequence"/>
</dbReference>
<protein>
    <submittedName>
        <fullName evidence="3">YTH domain-containing protein</fullName>
    </submittedName>
</protein>
<proteinExistence type="predicted"/>
<keyword evidence="2" id="KW-1185">Reference proteome</keyword>
<evidence type="ECO:0000313" key="2">
    <source>
        <dbReference type="Proteomes" id="UP000492821"/>
    </source>
</evidence>
<feature type="region of interest" description="Disordered" evidence="1">
    <location>
        <begin position="184"/>
        <end position="203"/>
    </location>
</feature>
<name>A0A7E4WBV2_PANRE</name>
<feature type="region of interest" description="Disordered" evidence="1">
    <location>
        <begin position="222"/>
        <end position="257"/>
    </location>
</feature>
<feature type="compositionally biased region" description="Low complexity" evidence="1">
    <location>
        <begin position="164"/>
        <end position="176"/>
    </location>
</feature>
<reference evidence="3" key="2">
    <citation type="submission" date="2020-10" db="UniProtKB">
        <authorList>
            <consortium name="WormBaseParasite"/>
        </authorList>
    </citation>
    <scope>IDENTIFICATION</scope>
</reference>
<accession>A0A7E4WBV2</accession>
<sequence length="257" mass="27640">MDIYQNLTLVDDWGIPPSASSSVQSIASSNESEAASVFSNMSNTSLTEESKPFFASNNGMPTVPNMGSMYNNFNANAQYPGGPYQGLMGWSTMPNSLYQALDYGWQLPFSASSSMPSAVSSIQSERSAFKPVSSHARVPAVPQYSTFDADNNAPYPNGPNPTPSASSSAESVLSSANERRISTIASDDILRNDSPSVSSHSIEAPTGLSIAQMNPAFIGNDIKPYPNGFKQEPSSNHLQHQYGLQGFRSTDRKPKEF</sequence>
<reference evidence="2" key="1">
    <citation type="journal article" date="2013" name="Genetics">
        <title>The draft genome and transcriptome of Panagrellus redivivus are shaped by the harsh demands of a free-living lifestyle.</title>
        <authorList>
            <person name="Srinivasan J."/>
            <person name="Dillman A.R."/>
            <person name="Macchietto M.G."/>
            <person name="Heikkinen L."/>
            <person name="Lakso M."/>
            <person name="Fracchia K.M."/>
            <person name="Antoshechkin I."/>
            <person name="Mortazavi A."/>
            <person name="Wong G."/>
            <person name="Sternberg P.W."/>
        </authorList>
    </citation>
    <scope>NUCLEOTIDE SEQUENCE [LARGE SCALE GENOMIC DNA]</scope>
    <source>
        <strain evidence="2">MT8872</strain>
    </source>
</reference>